<dbReference type="AlphaFoldDB" id="A0AB35FG59"/>
<dbReference type="Pfam" id="PF00990">
    <property type="entry name" value="GGDEF"/>
    <property type="match status" value="1"/>
</dbReference>
<dbReference type="SUPFAM" id="SSF55073">
    <property type="entry name" value="Nucleotide cyclase"/>
    <property type="match status" value="1"/>
</dbReference>
<dbReference type="InterPro" id="IPR000160">
    <property type="entry name" value="GGDEF_dom"/>
</dbReference>
<dbReference type="NCBIfam" id="TIGR00254">
    <property type="entry name" value="GGDEF"/>
    <property type="match status" value="1"/>
</dbReference>
<dbReference type="InterPro" id="IPR052155">
    <property type="entry name" value="Biofilm_reg_signaling"/>
</dbReference>
<name>A0AB35FG59_9HYPH</name>
<gene>
    <name evidence="4" type="ORF">HFO74_15205</name>
</gene>
<dbReference type="PANTHER" id="PTHR44757:SF2">
    <property type="entry name" value="BIOFILM ARCHITECTURE MAINTENANCE PROTEIN MBAA"/>
    <property type="match status" value="1"/>
</dbReference>
<dbReference type="SMART" id="SM00052">
    <property type="entry name" value="EAL"/>
    <property type="match status" value="1"/>
</dbReference>
<dbReference type="CDD" id="cd01948">
    <property type="entry name" value="EAL"/>
    <property type="match status" value="1"/>
</dbReference>
<dbReference type="PROSITE" id="PS50887">
    <property type="entry name" value="GGDEF"/>
    <property type="match status" value="1"/>
</dbReference>
<evidence type="ECO:0000259" key="3">
    <source>
        <dbReference type="PROSITE" id="PS50887"/>
    </source>
</evidence>
<dbReference type="EMBL" id="JAAXQQ010000004">
    <property type="protein sequence ID" value="MBY3064765.1"/>
    <property type="molecule type" value="Genomic_DNA"/>
</dbReference>
<dbReference type="Proteomes" id="UP000758022">
    <property type="component" value="Unassembled WGS sequence"/>
</dbReference>
<dbReference type="RefSeq" id="WP_221979381.1">
    <property type="nucleotide sequence ID" value="NZ_JAAXQQ010000004.1"/>
</dbReference>
<dbReference type="PROSITE" id="PS50883">
    <property type="entry name" value="EAL"/>
    <property type="match status" value="1"/>
</dbReference>
<feature type="domain" description="GGDEF" evidence="3">
    <location>
        <begin position="99"/>
        <end position="231"/>
    </location>
</feature>
<evidence type="ECO:0000256" key="1">
    <source>
        <dbReference type="SAM" id="Phobius"/>
    </source>
</evidence>
<evidence type="ECO:0000259" key="2">
    <source>
        <dbReference type="PROSITE" id="PS50883"/>
    </source>
</evidence>
<dbReference type="PANTHER" id="PTHR44757">
    <property type="entry name" value="DIGUANYLATE CYCLASE DGCP"/>
    <property type="match status" value="1"/>
</dbReference>
<accession>A0AB35FG59</accession>
<evidence type="ECO:0000313" key="5">
    <source>
        <dbReference type="Proteomes" id="UP000758022"/>
    </source>
</evidence>
<keyword evidence="1" id="KW-0812">Transmembrane</keyword>
<protein>
    <submittedName>
        <fullName evidence="4">Bifunctional diguanylate cyclase/phosphodiesterase</fullName>
    </submittedName>
</protein>
<keyword evidence="1" id="KW-0472">Membrane</keyword>
<dbReference type="InterPro" id="IPR043128">
    <property type="entry name" value="Rev_trsase/Diguanyl_cyclase"/>
</dbReference>
<dbReference type="InterPro" id="IPR029787">
    <property type="entry name" value="Nucleotide_cyclase"/>
</dbReference>
<feature type="domain" description="EAL" evidence="2">
    <location>
        <begin position="240"/>
        <end position="488"/>
    </location>
</feature>
<dbReference type="InterPro" id="IPR035919">
    <property type="entry name" value="EAL_sf"/>
</dbReference>
<comment type="caution">
    <text evidence="4">The sequence shown here is derived from an EMBL/GenBank/DDBJ whole genome shotgun (WGS) entry which is preliminary data.</text>
</comment>
<proteinExistence type="predicted"/>
<dbReference type="Pfam" id="PF00563">
    <property type="entry name" value="EAL"/>
    <property type="match status" value="1"/>
</dbReference>
<dbReference type="SMART" id="SM00267">
    <property type="entry name" value="GGDEF"/>
    <property type="match status" value="1"/>
</dbReference>
<dbReference type="InterPro" id="IPR001633">
    <property type="entry name" value="EAL_dom"/>
</dbReference>
<evidence type="ECO:0000313" key="4">
    <source>
        <dbReference type="EMBL" id="MBY3064765.1"/>
    </source>
</evidence>
<organism evidence="4 5">
    <name type="scientific">Rhizobium laguerreae</name>
    <dbReference type="NCBI Taxonomy" id="1076926"/>
    <lineage>
        <taxon>Bacteria</taxon>
        <taxon>Pseudomonadati</taxon>
        <taxon>Pseudomonadota</taxon>
        <taxon>Alphaproteobacteria</taxon>
        <taxon>Hyphomicrobiales</taxon>
        <taxon>Rhizobiaceae</taxon>
        <taxon>Rhizobium/Agrobacterium group</taxon>
        <taxon>Rhizobium</taxon>
    </lineage>
</organism>
<dbReference type="Gene3D" id="3.20.20.450">
    <property type="entry name" value="EAL domain"/>
    <property type="match status" value="1"/>
</dbReference>
<dbReference type="SUPFAM" id="SSF141868">
    <property type="entry name" value="EAL domain-like"/>
    <property type="match status" value="1"/>
</dbReference>
<sequence>MTYLAWAINVLDEKDPIGPSHITVQLNESVYLGLLITLVLFSFGAWQYIVQRQEIERRIIAERRARHLAYHDSLTGLENRRSLEEELANSLESGSDNLTRNAILMLDFDHFKKINDVHGHAIGDAFLQTVSTRMLQVVQMKGSVGRLGGDEFAIFLKNCSEGTDFETIARKLISAICEPIDIAGVVLMPEVSIGVVEIAGSGSVSELLRMADLALDRAKSQQGSCFLFYESFMEEDFRRGKALHQDLSQALRLGQFRVFYQPLVNSENGRTSSYEALLRWIHPEHGLVSPMEFVPLAEETGLISSIGKWVLYQACRDATTWPKTIKVSVNVSPRQFLDCSLPSIVEAALAATGLPANRLVLEITETVLLHESEANMEILRKIRATGVAIALDDFGTGFSSLSYLQNFPFDTVKIDRSFVQRIGTSPRSEKILQAIMELFTSLGTPVTVEGIETEAQKEWVSRIGCRDMQGFLFDYPRPLVDIPMLSEI</sequence>
<feature type="transmembrane region" description="Helical" evidence="1">
    <location>
        <begin position="30"/>
        <end position="50"/>
    </location>
</feature>
<dbReference type="Gene3D" id="3.30.70.270">
    <property type="match status" value="1"/>
</dbReference>
<dbReference type="CDD" id="cd01949">
    <property type="entry name" value="GGDEF"/>
    <property type="match status" value="1"/>
</dbReference>
<keyword evidence="1" id="KW-1133">Transmembrane helix</keyword>
<reference evidence="4" key="1">
    <citation type="submission" date="2020-04" db="EMBL/GenBank/DDBJ databases">
        <title>Global-level population genomics supports evidence of horizontal gene transfer on evolution of Rhizobia in Lentils.</title>
        <authorList>
            <person name="Gai Y."/>
            <person name="Cook D."/>
            <person name="Riely B."/>
        </authorList>
    </citation>
    <scope>NUCLEOTIDE SEQUENCE</scope>
    <source>
        <strain evidence="4">TLR9</strain>
    </source>
</reference>